<evidence type="ECO:0000313" key="3">
    <source>
        <dbReference type="Proteomes" id="UP001595767"/>
    </source>
</evidence>
<dbReference type="Proteomes" id="UP001595767">
    <property type="component" value="Unassembled WGS sequence"/>
</dbReference>
<proteinExistence type="predicted"/>
<reference evidence="3" key="1">
    <citation type="journal article" date="2019" name="Int. J. Syst. Evol. Microbiol.">
        <title>The Global Catalogue of Microorganisms (GCM) 10K type strain sequencing project: providing services to taxonomists for standard genome sequencing and annotation.</title>
        <authorList>
            <consortium name="The Broad Institute Genomics Platform"/>
            <consortium name="The Broad Institute Genome Sequencing Center for Infectious Disease"/>
            <person name="Wu L."/>
            <person name="Ma J."/>
        </authorList>
    </citation>
    <scope>NUCLEOTIDE SEQUENCE [LARGE SCALE GENOMIC DNA]</scope>
    <source>
        <strain evidence="3">CGMCC 4.7204</strain>
    </source>
</reference>
<accession>A0ABV8LC09</accession>
<dbReference type="Gene3D" id="3.40.50.360">
    <property type="match status" value="1"/>
</dbReference>
<keyword evidence="3" id="KW-1185">Reference proteome</keyword>
<dbReference type="InterPro" id="IPR052200">
    <property type="entry name" value="Protoporphyrinogen_IX_DH"/>
</dbReference>
<dbReference type="EMBL" id="JBHSBA010000015">
    <property type="protein sequence ID" value="MFC4128431.1"/>
    <property type="molecule type" value="Genomic_DNA"/>
</dbReference>
<evidence type="ECO:0000313" key="2">
    <source>
        <dbReference type="EMBL" id="MFC4128431.1"/>
    </source>
</evidence>
<dbReference type="RefSeq" id="WP_378554193.1">
    <property type="nucleotide sequence ID" value="NZ_JBHSBA010000015.1"/>
</dbReference>
<dbReference type="PROSITE" id="PS00201">
    <property type="entry name" value="FLAVODOXIN"/>
    <property type="match status" value="1"/>
</dbReference>
<dbReference type="Pfam" id="PF12724">
    <property type="entry name" value="Flavodoxin_5"/>
    <property type="match status" value="1"/>
</dbReference>
<dbReference type="InterPro" id="IPR001226">
    <property type="entry name" value="Flavodoxin_CS"/>
</dbReference>
<dbReference type="SUPFAM" id="SSF52218">
    <property type="entry name" value="Flavoproteins"/>
    <property type="match status" value="1"/>
</dbReference>
<dbReference type="PANTHER" id="PTHR38030">
    <property type="entry name" value="PROTOPORPHYRINOGEN IX DEHYDROGENASE [MENAQUINONE]"/>
    <property type="match status" value="1"/>
</dbReference>
<dbReference type="PANTHER" id="PTHR38030:SF2">
    <property type="entry name" value="PROTOPORPHYRINOGEN IX DEHYDROGENASE [QUINONE]"/>
    <property type="match status" value="1"/>
</dbReference>
<gene>
    <name evidence="2" type="ORF">ACFOW8_26235</name>
</gene>
<dbReference type="InterPro" id="IPR029039">
    <property type="entry name" value="Flavoprotein-like_sf"/>
</dbReference>
<sequence length="185" mass="20208">MTSTSSPRIAVLYATEQGSTRDIAEFIADDLRARGADATLHDIAHAPDLTAVDVVVLGSAVHDMDLLPAATAYLRNNLPALVDKECWVFSVGLGPALRGPIGHLLGRRTPRRIATLLDRLRPRGYRAFAGRYERAGVSLRARTLYRVLGGARYGELTDWQAVRDWSGRIADTHALPHAPAEIIHP</sequence>
<organism evidence="2 3">
    <name type="scientific">Nocardia rhizosphaerae</name>
    <dbReference type="NCBI Taxonomy" id="1691571"/>
    <lineage>
        <taxon>Bacteria</taxon>
        <taxon>Bacillati</taxon>
        <taxon>Actinomycetota</taxon>
        <taxon>Actinomycetes</taxon>
        <taxon>Mycobacteriales</taxon>
        <taxon>Nocardiaceae</taxon>
        <taxon>Nocardia</taxon>
    </lineage>
</organism>
<comment type="caution">
    <text evidence="2">The sequence shown here is derived from an EMBL/GenBank/DDBJ whole genome shotgun (WGS) entry which is preliminary data.</text>
</comment>
<name>A0ABV8LC09_9NOCA</name>
<dbReference type="InterPro" id="IPR026816">
    <property type="entry name" value="Flavodoxin_dom"/>
</dbReference>
<dbReference type="InterPro" id="IPR008254">
    <property type="entry name" value="Flavodoxin/NO_synth"/>
</dbReference>
<evidence type="ECO:0000259" key="1">
    <source>
        <dbReference type="PROSITE" id="PS50902"/>
    </source>
</evidence>
<protein>
    <submittedName>
        <fullName evidence="2">Flavodoxin domain-containing protein</fullName>
    </submittedName>
</protein>
<feature type="domain" description="Flavodoxin-like" evidence="1">
    <location>
        <begin position="9"/>
        <end position="170"/>
    </location>
</feature>
<dbReference type="PROSITE" id="PS50902">
    <property type="entry name" value="FLAVODOXIN_LIKE"/>
    <property type="match status" value="1"/>
</dbReference>